<organism evidence="1 2">
    <name type="scientific">Hymenobacter volaticus</name>
    <dbReference type="NCBI Taxonomy" id="2932254"/>
    <lineage>
        <taxon>Bacteria</taxon>
        <taxon>Pseudomonadati</taxon>
        <taxon>Bacteroidota</taxon>
        <taxon>Cytophagia</taxon>
        <taxon>Cytophagales</taxon>
        <taxon>Hymenobacteraceae</taxon>
        <taxon>Hymenobacter</taxon>
    </lineage>
</organism>
<gene>
    <name evidence="1" type="ORF">MUN86_07640</name>
</gene>
<dbReference type="Gene3D" id="2.160.20.10">
    <property type="entry name" value="Single-stranded right-handed beta-helix, Pectin lyase-like"/>
    <property type="match status" value="1"/>
</dbReference>
<evidence type="ECO:0000313" key="1">
    <source>
        <dbReference type="EMBL" id="UOQ67725.1"/>
    </source>
</evidence>
<dbReference type="SUPFAM" id="SSF51126">
    <property type="entry name" value="Pectin lyase-like"/>
    <property type="match status" value="1"/>
</dbReference>
<proteinExistence type="predicted"/>
<keyword evidence="2" id="KW-1185">Reference proteome</keyword>
<name>A0ABY4G9X6_9BACT</name>
<accession>A0ABY4G9X6</accession>
<dbReference type="InterPro" id="IPR012334">
    <property type="entry name" value="Pectin_lyas_fold"/>
</dbReference>
<dbReference type="RefSeq" id="WP_245123715.1">
    <property type="nucleotide sequence ID" value="NZ_CP095061.1"/>
</dbReference>
<dbReference type="InterPro" id="IPR011050">
    <property type="entry name" value="Pectin_lyase_fold/virulence"/>
</dbReference>
<dbReference type="EMBL" id="CP095061">
    <property type="protein sequence ID" value="UOQ67725.1"/>
    <property type="molecule type" value="Genomic_DNA"/>
</dbReference>
<dbReference type="Proteomes" id="UP000830401">
    <property type="component" value="Chromosome"/>
</dbReference>
<reference evidence="1" key="1">
    <citation type="submission" date="2022-04" db="EMBL/GenBank/DDBJ databases">
        <title>Hymenobacter sp. isolated from the air.</title>
        <authorList>
            <person name="Won M."/>
            <person name="Lee C.-M."/>
            <person name="Woen H.-Y."/>
            <person name="Kwon S.-W."/>
        </authorList>
    </citation>
    <scope>NUCLEOTIDE SEQUENCE</scope>
    <source>
        <strain evidence="1">5420S-77</strain>
    </source>
</reference>
<sequence length="86" mass="9083">MVPPIAPPAKVLPLVRNVKLINITGTVTSGGRIHGLKDSPIENVSFKNCVVTAQKGLVLENVRGLDTSGLKLTVAEGEAIVRRDAQ</sequence>
<protein>
    <submittedName>
        <fullName evidence="1">Uncharacterized protein</fullName>
    </submittedName>
</protein>
<evidence type="ECO:0000313" key="2">
    <source>
        <dbReference type="Proteomes" id="UP000830401"/>
    </source>
</evidence>